<evidence type="ECO:0000256" key="1">
    <source>
        <dbReference type="SAM" id="SignalP"/>
    </source>
</evidence>
<protein>
    <recommendedName>
        <fullName evidence="4">Granulins domain-containing protein</fullName>
    </recommendedName>
</protein>
<keyword evidence="3" id="KW-1185">Reference proteome</keyword>
<dbReference type="AlphaFoldDB" id="A0A2A9NEB7"/>
<evidence type="ECO:0000313" key="2">
    <source>
        <dbReference type="EMBL" id="PFH48388.1"/>
    </source>
</evidence>
<evidence type="ECO:0008006" key="4">
    <source>
        <dbReference type="Google" id="ProtNLM"/>
    </source>
</evidence>
<dbReference type="EMBL" id="KZ302064">
    <property type="protein sequence ID" value="PFH48388.1"/>
    <property type="molecule type" value="Genomic_DNA"/>
</dbReference>
<gene>
    <name evidence="2" type="ORF">AMATHDRAFT_124181</name>
</gene>
<dbReference type="STRING" id="703135.A0A2A9NEB7"/>
<dbReference type="OrthoDB" id="5358959at2759"/>
<name>A0A2A9NEB7_9AGAR</name>
<accession>A0A2A9NEB7</accession>
<sequence length="118" mass="12558">MRLSFTTVTLLIATCASLVSATQDESQIKAAVFHPVAAATDGQASKKLDDLLTRSEQSCPGGYGICKNGVCCPMGGDCCSNRRCCDKGWWCNGAGGCCRNDYNSCEGNHCCPKNWNCC</sequence>
<dbReference type="Proteomes" id="UP000242287">
    <property type="component" value="Unassembled WGS sequence"/>
</dbReference>
<feature type="signal peptide" evidence="1">
    <location>
        <begin position="1"/>
        <end position="21"/>
    </location>
</feature>
<feature type="non-terminal residue" evidence="2">
    <location>
        <position position="118"/>
    </location>
</feature>
<keyword evidence="1" id="KW-0732">Signal</keyword>
<proteinExistence type="predicted"/>
<feature type="chain" id="PRO_5013196765" description="Granulins domain-containing protein" evidence="1">
    <location>
        <begin position="22"/>
        <end position="118"/>
    </location>
</feature>
<organism evidence="2 3">
    <name type="scientific">Amanita thiersii Skay4041</name>
    <dbReference type="NCBI Taxonomy" id="703135"/>
    <lineage>
        <taxon>Eukaryota</taxon>
        <taxon>Fungi</taxon>
        <taxon>Dikarya</taxon>
        <taxon>Basidiomycota</taxon>
        <taxon>Agaricomycotina</taxon>
        <taxon>Agaricomycetes</taxon>
        <taxon>Agaricomycetidae</taxon>
        <taxon>Agaricales</taxon>
        <taxon>Pluteineae</taxon>
        <taxon>Amanitaceae</taxon>
        <taxon>Amanita</taxon>
    </lineage>
</organism>
<evidence type="ECO:0000313" key="3">
    <source>
        <dbReference type="Proteomes" id="UP000242287"/>
    </source>
</evidence>
<reference evidence="2 3" key="1">
    <citation type="submission" date="2014-02" db="EMBL/GenBank/DDBJ databases">
        <title>Transposable element dynamics among asymbiotic and ectomycorrhizal Amanita fungi.</title>
        <authorList>
            <consortium name="DOE Joint Genome Institute"/>
            <person name="Hess J."/>
            <person name="Skrede I."/>
            <person name="Wolfe B."/>
            <person name="LaButti K."/>
            <person name="Ohm R.A."/>
            <person name="Grigoriev I.V."/>
            <person name="Pringle A."/>
        </authorList>
    </citation>
    <scope>NUCLEOTIDE SEQUENCE [LARGE SCALE GENOMIC DNA]</scope>
    <source>
        <strain evidence="2 3">SKay4041</strain>
    </source>
</reference>